<evidence type="ECO:0000313" key="2">
    <source>
        <dbReference type="EMBL" id="KAL0570659.1"/>
    </source>
</evidence>
<protein>
    <submittedName>
        <fullName evidence="2">Uncharacterized protein</fullName>
    </submittedName>
</protein>
<feature type="compositionally biased region" description="Polar residues" evidence="1">
    <location>
        <begin position="45"/>
        <end position="57"/>
    </location>
</feature>
<name>A0ABR3F5Z4_9AGAR</name>
<keyword evidence="3" id="KW-1185">Reference proteome</keyword>
<gene>
    <name evidence="2" type="ORF">V5O48_011307</name>
</gene>
<reference evidence="2 3" key="1">
    <citation type="submission" date="2024-02" db="EMBL/GenBank/DDBJ databases">
        <title>A draft genome for the cacao thread blight pathogen Marasmius crinis-equi.</title>
        <authorList>
            <person name="Cohen S.P."/>
            <person name="Baruah I.K."/>
            <person name="Amoako-Attah I."/>
            <person name="Bukari Y."/>
            <person name="Meinhardt L.W."/>
            <person name="Bailey B.A."/>
        </authorList>
    </citation>
    <scope>NUCLEOTIDE SEQUENCE [LARGE SCALE GENOMIC DNA]</scope>
    <source>
        <strain evidence="2 3">GH-76</strain>
    </source>
</reference>
<evidence type="ECO:0000313" key="3">
    <source>
        <dbReference type="Proteomes" id="UP001465976"/>
    </source>
</evidence>
<feature type="region of interest" description="Disordered" evidence="1">
    <location>
        <begin position="1"/>
        <end position="98"/>
    </location>
</feature>
<feature type="compositionally biased region" description="Low complexity" evidence="1">
    <location>
        <begin position="24"/>
        <end position="37"/>
    </location>
</feature>
<dbReference type="EMBL" id="JBAHYK010000895">
    <property type="protein sequence ID" value="KAL0570659.1"/>
    <property type="molecule type" value="Genomic_DNA"/>
</dbReference>
<proteinExistence type="predicted"/>
<evidence type="ECO:0000256" key="1">
    <source>
        <dbReference type="SAM" id="MobiDB-lite"/>
    </source>
</evidence>
<feature type="compositionally biased region" description="Basic and acidic residues" evidence="1">
    <location>
        <begin position="79"/>
        <end position="98"/>
    </location>
</feature>
<accession>A0ABR3F5Z4</accession>
<sequence length="316" mass="35168">MIMNGLCVVDLTGEPDSDDDTSKSKPSQSSSSKRSSSLTPRPATSKIQQGEASTSKGTAAHYNPQPESSKRASGSRTKATNDDHPDVNKKQKTKSTKETMAKATFPFAIFTVENGVFRQAIIKELEFDVEEDTDRAAMWIDTRTIQRRVAQTLVGHPIVKTKEVDTKAIEIFNLDGEHNLEWAWERFENSRISDSILGFLPVKSWPRVMLKFPLHLISVSTTTTTKLVGQYCATYKIDRRETPKNTIIDENGFVVEVLPSGSTIGVVDEERSLELAPTVKMDGDQLVELVANPKGFKHIMRSVCGIPYDPSLFDEE</sequence>
<feature type="compositionally biased region" description="Polar residues" evidence="1">
    <location>
        <begin position="65"/>
        <end position="78"/>
    </location>
</feature>
<dbReference type="Proteomes" id="UP001465976">
    <property type="component" value="Unassembled WGS sequence"/>
</dbReference>
<organism evidence="2 3">
    <name type="scientific">Marasmius crinis-equi</name>
    <dbReference type="NCBI Taxonomy" id="585013"/>
    <lineage>
        <taxon>Eukaryota</taxon>
        <taxon>Fungi</taxon>
        <taxon>Dikarya</taxon>
        <taxon>Basidiomycota</taxon>
        <taxon>Agaricomycotina</taxon>
        <taxon>Agaricomycetes</taxon>
        <taxon>Agaricomycetidae</taxon>
        <taxon>Agaricales</taxon>
        <taxon>Marasmiineae</taxon>
        <taxon>Marasmiaceae</taxon>
        <taxon>Marasmius</taxon>
    </lineage>
</organism>
<comment type="caution">
    <text evidence="2">The sequence shown here is derived from an EMBL/GenBank/DDBJ whole genome shotgun (WGS) entry which is preliminary data.</text>
</comment>